<accession>C6BPI2</accession>
<dbReference type="AlphaFoldDB" id="C6BPI2"/>
<name>C6BPI2_RALP1</name>
<geneLocation type="plasmid" evidence="1">
    <name>pRp12D01</name>
</geneLocation>
<gene>
    <name evidence="1" type="ordered locus">Rpic12D_4872</name>
</gene>
<dbReference type="EMBL" id="CP001646">
    <property type="protein sequence ID" value="ACS66106.1"/>
    <property type="molecule type" value="Genomic_DNA"/>
</dbReference>
<organism evidence="1">
    <name type="scientific">Ralstonia pickettii (strain 12D)</name>
    <dbReference type="NCBI Taxonomy" id="428406"/>
    <lineage>
        <taxon>Bacteria</taxon>
        <taxon>Pseudomonadati</taxon>
        <taxon>Pseudomonadota</taxon>
        <taxon>Betaproteobacteria</taxon>
        <taxon>Burkholderiales</taxon>
        <taxon>Burkholderiaceae</taxon>
        <taxon>Ralstonia</taxon>
    </lineage>
</organism>
<reference evidence="1" key="1">
    <citation type="submission" date="2009-06" db="EMBL/GenBank/DDBJ databases">
        <title>Complete sequence plasmid 1 of Ralstonia pickettii 12D.</title>
        <authorList>
            <consortium name="US DOE Joint Genome Institute"/>
            <person name="Lucas S."/>
            <person name="Copeland A."/>
            <person name="Lapidus A."/>
            <person name="Glavina del Rio T."/>
            <person name="Dalin E."/>
            <person name="Tice H."/>
            <person name="Bruce D."/>
            <person name="Goodwin L."/>
            <person name="Pitluck S."/>
            <person name="Sims D."/>
            <person name="Meincke L."/>
            <person name="Brettin T."/>
            <person name="Detter J.C."/>
            <person name="Han C."/>
            <person name="Larimer F."/>
            <person name="Land M."/>
            <person name="Hauser L."/>
            <person name="Kyrpides N."/>
            <person name="Ovchinnikova G."/>
            <person name="Marsh T."/>
            <person name="Richardson P."/>
        </authorList>
    </citation>
    <scope>NUCLEOTIDE SEQUENCE [LARGE SCALE GENOMIC DNA]</scope>
    <source>
        <strain evidence="1">12D</strain>
        <plasmid>12D</plasmid>
        <plasmid evidence="1">pRp12D01</plasmid>
    </source>
</reference>
<dbReference type="HOGENOM" id="CLU_844334_0_0_4"/>
<dbReference type="KEGG" id="rpf:Rpic12D_4872"/>
<proteinExistence type="predicted"/>
<keyword evidence="1" id="KW-0614">Plasmid</keyword>
<evidence type="ECO:0000313" key="1">
    <source>
        <dbReference type="EMBL" id="ACS66106.1"/>
    </source>
</evidence>
<protein>
    <submittedName>
        <fullName evidence="1">Uncharacterized protein</fullName>
    </submittedName>
</protein>
<sequence>MKAQYGGRTANQLRELLAGAESDQTSIDAMLGSGGSAFAVFRDLLAAAEGLEAQAGRGHAQLVASGTVTSQQAAGIESSLNACSNREACREMLARERAAADMPSQGLDGRVCEHCGGGHTELTFEDGQFSSNCDMCSAEADFPMVEHLNRLVANWVADQKGKPQPDPARTGVGVYCQPGDRRDPRWLLVFDDADRGPCNYDNEKDARRMFSIAEGNGWNCWLFSPTLRAFDTTQFIGAIKCAGVVVDRYALNDRNPANPTLIQRCPQAGGADKWKVQRQDECLNTHGEWEAEPLPSNRDGAYLARCRYDSDQAAIEAAISAEQKENHAC</sequence>